<evidence type="ECO:0000256" key="3">
    <source>
        <dbReference type="ARBA" id="ARBA00022679"/>
    </source>
</evidence>
<keyword evidence="9" id="KW-1185">Reference proteome</keyword>
<keyword evidence="6 7" id="KW-0472">Membrane</keyword>
<dbReference type="InterPro" id="IPR000715">
    <property type="entry name" value="Glycosyl_transferase_4"/>
</dbReference>
<name>A0ABS8NED4_9BACT</name>
<evidence type="ECO:0000313" key="9">
    <source>
        <dbReference type="Proteomes" id="UP001430306"/>
    </source>
</evidence>
<gene>
    <name evidence="8" type="ORF">LOC71_03300</name>
</gene>
<evidence type="ECO:0000313" key="8">
    <source>
        <dbReference type="EMBL" id="MCC9641287.1"/>
    </source>
</evidence>
<feature type="transmembrane region" description="Helical" evidence="7">
    <location>
        <begin position="55"/>
        <end position="75"/>
    </location>
</feature>
<dbReference type="Pfam" id="PF00953">
    <property type="entry name" value="Glycos_transf_4"/>
    <property type="match status" value="1"/>
</dbReference>
<feature type="transmembrane region" description="Helical" evidence="7">
    <location>
        <begin position="228"/>
        <end position="247"/>
    </location>
</feature>
<feature type="transmembrane region" description="Helical" evidence="7">
    <location>
        <begin position="6"/>
        <end position="26"/>
    </location>
</feature>
<proteinExistence type="predicted"/>
<evidence type="ECO:0000256" key="6">
    <source>
        <dbReference type="ARBA" id="ARBA00023136"/>
    </source>
</evidence>
<dbReference type="PANTHER" id="PTHR22926:SF3">
    <property type="entry name" value="UNDECAPRENYL-PHOSPHATE ALPHA-N-ACETYLGLUCOSAMINYL 1-PHOSPHATE TRANSFERASE"/>
    <property type="match status" value="1"/>
</dbReference>
<evidence type="ECO:0000256" key="4">
    <source>
        <dbReference type="ARBA" id="ARBA00022692"/>
    </source>
</evidence>
<feature type="transmembrane region" description="Helical" evidence="7">
    <location>
        <begin position="119"/>
        <end position="136"/>
    </location>
</feature>
<feature type="transmembrane region" description="Helical" evidence="7">
    <location>
        <begin position="259"/>
        <end position="280"/>
    </location>
</feature>
<dbReference type="GO" id="GO:0016740">
    <property type="term" value="F:transferase activity"/>
    <property type="evidence" value="ECO:0007669"/>
    <property type="project" value="UniProtKB-KW"/>
</dbReference>
<evidence type="ECO:0000256" key="5">
    <source>
        <dbReference type="ARBA" id="ARBA00022989"/>
    </source>
</evidence>
<feature type="transmembrane region" description="Helical" evidence="7">
    <location>
        <begin position="167"/>
        <end position="187"/>
    </location>
</feature>
<feature type="transmembrane region" description="Helical" evidence="7">
    <location>
        <begin position="346"/>
        <end position="370"/>
    </location>
</feature>
<dbReference type="CDD" id="cd06853">
    <property type="entry name" value="GT_WecA_like"/>
    <property type="match status" value="1"/>
</dbReference>
<protein>
    <submittedName>
        <fullName evidence="8">Undecaprenyl/decaprenyl-phosphate alpha-N-acetylglucosaminyl 1-phosphate transferase</fullName>
    </submittedName>
</protein>
<keyword evidence="2" id="KW-1003">Cell membrane</keyword>
<keyword evidence="4 7" id="KW-0812">Transmembrane</keyword>
<keyword evidence="5 7" id="KW-1133">Transmembrane helix</keyword>
<dbReference type="Proteomes" id="UP001430306">
    <property type="component" value="Unassembled WGS sequence"/>
</dbReference>
<feature type="transmembrane region" description="Helical" evidence="7">
    <location>
        <begin position="199"/>
        <end position="216"/>
    </location>
</feature>
<reference evidence="8" key="1">
    <citation type="submission" date="2021-11" db="EMBL/GenBank/DDBJ databases">
        <title>Genome sequence.</title>
        <authorList>
            <person name="Sun Q."/>
        </authorList>
    </citation>
    <scope>NUCLEOTIDE SEQUENCE</scope>
    <source>
        <strain evidence="8">JC740</strain>
    </source>
</reference>
<evidence type="ECO:0000256" key="2">
    <source>
        <dbReference type="ARBA" id="ARBA00022475"/>
    </source>
</evidence>
<comment type="subcellular location">
    <subcellularLocation>
        <location evidence="1">Cell membrane</location>
        <topology evidence="1">Multi-pass membrane protein</topology>
    </subcellularLocation>
</comment>
<accession>A0ABS8NED4</accession>
<organism evidence="8 9">
    <name type="scientific">Rhodopirellula halodulae</name>
    <dbReference type="NCBI Taxonomy" id="2894198"/>
    <lineage>
        <taxon>Bacteria</taxon>
        <taxon>Pseudomonadati</taxon>
        <taxon>Planctomycetota</taxon>
        <taxon>Planctomycetia</taxon>
        <taxon>Pirellulales</taxon>
        <taxon>Pirellulaceae</taxon>
        <taxon>Rhodopirellula</taxon>
    </lineage>
</organism>
<evidence type="ECO:0000256" key="7">
    <source>
        <dbReference type="SAM" id="Phobius"/>
    </source>
</evidence>
<dbReference type="PANTHER" id="PTHR22926">
    <property type="entry name" value="PHOSPHO-N-ACETYLMURAMOYL-PENTAPEPTIDE-TRANSFERASE"/>
    <property type="match status" value="1"/>
</dbReference>
<dbReference type="RefSeq" id="WP_230271313.1">
    <property type="nucleotide sequence ID" value="NZ_JAJKFW010000006.1"/>
</dbReference>
<dbReference type="EMBL" id="JAJKFW010000006">
    <property type="protein sequence ID" value="MCC9641287.1"/>
    <property type="molecule type" value="Genomic_DNA"/>
</dbReference>
<keyword evidence="3 8" id="KW-0808">Transferase</keyword>
<comment type="caution">
    <text evidence="8">The sequence shown here is derived from an EMBL/GenBank/DDBJ whole genome shotgun (WGS) entry which is preliminary data.</text>
</comment>
<feature type="transmembrane region" description="Helical" evidence="7">
    <location>
        <begin position="300"/>
        <end position="325"/>
    </location>
</feature>
<sequence length="406" mass="42673">MSATIGLVLLAAGMAAVSSWLILFPIRKFADQLGLLDRPGGHSSHTVPTPLGGGLGIYLGILSTITLATLAAALLRDPTSIPGWVSGLRDLVSPAVIPESWWDAATLHAPGVWSRCGDVWWLIAAGTVLVTLGLLDDRFGLPVGLRLGVQFGISAAVVWGLDIELSLFLVAGWLTKLLSVVWIVAVINSFNMLDNMDTLSSGVAAIIAGSMALVMMTIPDPGTDRPQLLVASLLLVVAGALIGFLFHNRPPAKIFMGDGGSYLVGFLIAVGMLMATFAAGENSDAVAGDAGEGSWVGSRPHAVLAPLCAMAVPLYDMITVIWIRIRQGRSPFQGDHSHLSHRLVDLGLSRTGAVSTIHLLTATCGLAALLLTHVGVWQSIAVLGIVLCLLTLIGILESTQWRRSKP</sequence>
<evidence type="ECO:0000256" key="1">
    <source>
        <dbReference type="ARBA" id="ARBA00004651"/>
    </source>
</evidence>
<feature type="transmembrane region" description="Helical" evidence="7">
    <location>
        <begin position="376"/>
        <end position="396"/>
    </location>
</feature>